<keyword evidence="1" id="KW-0732">Signal</keyword>
<feature type="domain" description="GH18" evidence="2">
    <location>
        <begin position="23"/>
        <end position="327"/>
    </location>
</feature>
<dbReference type="SUPFAM" id="SSF51445">
    <property type="entry name" value="(Trans)glycosidases"/>
    <property type="match status" value="1"/>
</dbReference>
<evidence type="ECO:0000313" key="4">
    <source>
        <dbReference type="Proteomes" id="UP001499974"/>
    </source>
</evidence>
<name>A0ABP8Y4Z5_9ACTN</name>
<accession>A0ABP8Y4Z5</accession>
<dbReference type="RefSeq" id="WP_345524019.1">
    <property type="nucleotide sequence ID" value="NZ_BAABKM010000005.1"/>
</dbReference>
<organism evidence="3 4">
    <name type="scientific">Nocardioides conyzicola</name>
    <dbReference type="NCBI Taxonomy" id="1651781"/>
    <lineage>
        <taxon>Bacteria</taxon>
        <taxon>Bacillati</taxon>
        <taxon>Actinomycetota</taxon>
        <taxon>Actinomycetes</taxon>
        <taxon>Propionibacteriales</taxon>
        <taxon>Nocardioidaceae</taxon>
        <taxon>Nocardioides</taxon>
    </lineage>
</organism>
<evidence type="ECO:0000256" key="1">
    <source>
        <dbReference type="SAM" id="SignalP"/>
    </source>
</evidence>
<feature type="chain" id="PRO_5046969802" description="GH18 domain-containing protein" evidence="1">
    <location>
        <begin position="22"/>
        <end position="327"/>
    </location>
</feature>
<evidence type="ECO:0000259" key="2">
    <source>
        <dbReference type="PROSITE" id="PS51910"/>
    </source>
</evidence>
<dbReference type="PROSITE" id="PS51910">
    <property type="entry name" value="GH18_2"/>
    <property type="match status" value="1"/>
</dbReference>
<keyword evidence="4" id="KW-1185">Reference proteome</keyword>
<feature type="signal peptide" evidence="1">
    <location>
        <begin position="1"/>
        <end position="21"/>
    </location>
</feature>
<evidence type="ECO:0000313" key="3">
    <source>
        <dbReference type="EMBL" id="GAA4720071.1"/>
    </source>
</evidence>
<protein>
    <recommendedName>
        <fullName evidence="2">GH18 domain-containing protein</fullName>
    </recommendedName>
</protein>
<dbReference type="EMBL" id="BAABKM010000005">
    <property type="protein sequence ID" value="GAA4720071.1"/>
    <property type="molecule type" value="Genomic_DNA"/>
</dbReference>
<gene>
    <name evidence="3" type="ORF">GCM10023349_45210</name>
</gene>
<dbReference type="PANTHER" id="PTHR46066">
    <property type="entry name" value="CHITINASE DOMAIN-CONTAINING PROTEIN 1 FAMILY MEMBER"/>
    <property type="match status" value="1"/>
</dbReference>
<proteinExistence type="predicted"/>
<dbReference type="Pfam" id="PF00704">
    <property type="entry name" value="Glyco_hydro_18"/>
    <property type="match status" value="1"/>
</dbReference>
<dbReference type="InterPro" id="IPR029070">
    <property type="entry name" value="Chitinase_insertion_sf"/>
</dbReference>
<comment type="caution">
    <text evidence="3">The sequence shown here is derived from an EMBL/GenBank/DDBJ whole genome shotgun (WGS) entry which is preliminary data.</text>
</comment>
<reference evidence="4" key="1">
    <citation type="journal article" date="2019" name="Int. J. Syst. Evol. Microbiol.">
        <title>The Global Catalogue of Microorganisms (GCM) 10K type strain sequencing project: providing services to taxonomists for standard genome sequencing and annotation.</title>
        <authorList>
            <consortium name="The Broad Institute Genomics Platform"/>
            <consortium name="The Broad Institute Genome Sequencing Center for Infectious Disease"/>
            <person name="Wu L."/>
            <person name="Ma J."/>
        </authorList>
    </citation>
    <scope>NUCLEOTIDE SEQUENCE [LARGE SCALE GENOMIC DNA]</scope>
    <source>
        <strain evidence="4">JCM 18531</strain>
    </source>
</reference>
<dbReference type="Gene3D" id="3.20.20.80">
    <property type="entry name" value="Glycosidases"/>
    <property type="match status" value="1"/>
</dbReference>
<sequence length="327" mass="34670">MRLLALVPVLALLVPTAPAVAREPQGLAVTGWALDGAPSALVARNASGLSTVSVAGVSVTAAGTGVTRPTDGARRLARAAHHHGLSAELLVGNYSNRLGDFDPRAAHRLLSRPARIAAVAQRLASYVAAGGWDGVNVDLERVRAGDADGLVALVRATQDAMPDDRTVTIDVSASTSLDGYRAGGYDLAGLAAVADVIKLMTYDQHGPGWSGPGPVGGLPWQRRAVATILRVVPAGQVDLGVAGYGYTWPRRGVGHTVTVARARHLVARDHVRARWRADQGEWTTRLDDGTRLWWSDRRSYRQRVALARARGLHGLAVWRLGSADTLR</sequence>
<dbReference type="InterPro" id="IPR001223">
    <property type="entry name" value="Glyco_hydro18_cat"/>
</dbReference>
<dbReference type="InterPro" id="IPR017853">
    <property type="entry name" value="GH"/>
</dbReference>
<dbReference type="SMART" id="SM00636">
    <property type="entry name" value="Glyco_18"/>
    <property type="match status" value="1"/>
</dbReference>
<dbReference type="InterPro" id="IPR011583">
    <property type="entry name" value="Chitinase_II/V-like_cat"/>
</dbReference>
<dbReference type="PANTHER" id="PTHR46066:SF2">
    <property type="entry name" value="CHITINASE DOMAIN-CONTAINING PROTEIN 1"/>
    <property type="match status" value="1"/>
</dbReference>
<dbReference type="Proteomes" id="UP001499974">
    <property type="component" value="Unassembled WGS sequence"/>
</dbReference>
<dbReference type="Gene3D" id="3.10.50.10">
    <property type="match status" value="1"/>
</dbReference>